<comment type="caution">
    <text evidence="1">The sequence shown here is derived from an EMBL/GenBank/DDBJ whole genome shotgun (WGS) entry which is preliminary data.</text>
</comment>
<organism evidence="1 2">
    <name type="scientific">Leucocoprinus birnbaumii</name>
    <dbReference type="NCBI Taxonomy" id="56174"/>
    <lineage>
        <taxon>Eukaryota</taxon>
        <taxon>Fungi</taxon>
        <taxon>Dikarya</taxon>
        <taxon>Basidiomycota</taxon>
        <taxon>Agaricomycotina</taxon>
        <taxon>Agaricomycetes</taxon>
        <taxon>Agaricomycetidae</taxon>
        <taxon>Agaricales</taxon>
        <taxon>Agaricineae</taxon>
        <taxon>Agaricaceae</taxon>
        <taxon>Leucocoprinus</taxon>
    </lineage>
</organism>
<dbReference type="Proteomes" id="UP001213000">
    <property type="component" value="Unassembled WGS sequence"/>
</dbReference>
<evidence type="ECO:0000313" key="1">
    <source>
        <dbReference type="EMBL" id="KAJ3562198.1"/>
    </source>
</evidence>
<dbReference type="EMBL" id="JANIEX010000899">
    <property type="protein sequence ID" value="KAJ3562198.1"/>
    <property type="molecule type" value="Genomic_DNA"/>
</dbReference>
<keyword evidence="2" id="KW-1185">Reference proteome</keyword>
<dbReference type="AlphaFoldDB" id="A0AAD5VKA3"/>
<protein>
    <submittedName>
        <fullName evidence="1">Uncharacterized protein</fullName>
    </submittedName>
</protein>
<sequence length="101" mass="11846">MTRSNSIRMLSHVIKNAREGRWPILPALEEVILEKTYFTWKGEIFLKLVEERMASGASRLKLEILPCIEPHEWADVRAGLQRIVHRGFELEFIVDGEIMLW</sequence>
<evidence type="ECO:0000313" key="2">
    <source>
        <dbReference type="Proteomes" id="UP001213000"/>
    </source>
</evidence>
<proteinExistence type="predicted"/>
<reference evidence="1" key="1">
    <citation type="submission" date="2022-07" db="EMBL/GenBank/DDBJ databases">
        <title>Genome Sequence of Leucocoprinus birnbaumii.</title>
        <authorList>
            <person name="Buettner E."/>
        </authorList>
    </citation>
    <scope>NUCLEOTIDE SEQUENCE</scope>
    <source>
        <strain evidence="1">VT141</strain>
    </source>
</reference>
<name>A0AAD5VKA3_9AGAR</name>
<accession>A0AAD5VKA3</accession>
<gene>
    <name evidence="1" type="ORF">NP233_g9725</name>
</gene>